<keyword evidence="2" id="KW-1185">Reference proteome</keyword>
<dbReference type="EMBL" id="BAAAFG010000002">
    <property type="protein sequence ID" value="GAA0871176.1"/>
    <property type="molecule type" value="Genomic_DNA"/>
</dbReference>
<reference evidence="1 2" key="1">
    <citation type="journal article" date="2019" name="Int. J. Syst. Evol. Microbiol.">
        <title>The Global Catalogue of Microorganisms (GCM) 10K type strain sequencing project: providing services to taxonomists for standard genome sequencing and annotation.</title>
        <authorList>
            <consortium name="The Broad Institute Genomics Platform"/>
            <consortium name="The Broad Institute Genome Sequencing Center for Infectious Disease"/>
            <person name="Wu L."/>
            <person name="Ma J."/>
        </authorList>
    </citation>
    <scope>NUCLEOTIDE SEQUENCE [LARGE SCALE GENOMIC DNA]</scope>
    <source>
        <strain evidence="1 2">JCM 16082</strain>
    </source>
</reference>
<organism evidence="1 2">
    <name type="scientific">Gangjinia marincola</name>
    <dbReference type="NCBI Taxonomy" id="578463"/>
    <lineage>
        <taxon>Bacteria</taxon>
        <taxon>Pseudomonadati</taxon>
        <taxon>Bacteroidota</taxon>
        <taxon>Flavobacteriia</taxon>
        <taxon>Flavobacteriales</taxon>
        <taxon>Flavobacteriaceae</taxon>
        <taxon>Gangjinia</taxon>
    </lineage>
</organism>
<dbReference type="Pfam" id="PF11013">
    <property type="entry name" value="DUF2851"/>
    <property type="match status" value="1"/>
</dbReference>
<accession>A0ABN1MDM5</accession>
<proteinExistence type="predicted"/>
<sequence>MKEDYLHYLWKYKKFAFAEAKTTAGEEITLVKTGEHNQHSGPDFFAAQLKIGDQNWAGNVEIHLKSSDWYVHGHESDPAYDNVILHVVWEHDVEVFRKDNTVIPTLNISTYVNKDELKKYQHLIQRKGAWINCEKDFSSIDGFELALWLERVFTERLQDKTKVIDTLLDQYNNDWEAVLFMLLSKSMGLNVNGEAFLNMAQHIPFNVIRRVRTDQQDLEALFFGMTGMLDEIGDVPYGAELKKRFEYLAHKFQLKPNCGMEAKFFRLRPDNFPTIRLAQLAAVYSKHADLFSGLISAKTKKEGYDYLEEIDISPFWKTHYTFSKEGTPRKKKLTKSFMDLLLINAVVPIQFSYAVYKGRDHSELFRLVREVAPEKNSISKGFNALRENCVKSALESQAVIQLKREYCDKNRCLRCAIGIKLISQES</sequence>
<comment type="caution">
    <text evidence="1">The sequence shown here is derived from an EMBL/GenBank/DDBJ whole genome shotgun (WGS) entry which is preliminary data.</text>
</comment>
<evidence type="ECO:0000313" key="2">
    <source>
        <dbReference type="Proteomes" id="UP001500507"/>
    </source>
</evidence>
<evidence type="ECO:0000313" key="1">
    <source>
        <dbReference type="EMBL" id="GAA0871176.1"/>
    </source>
</evidence>
<dbReference type="Proteomes" id="UP001500507">
    <property type="component" value="Unassembled WGS sequence"/>
</dbReference>
<name>A0ABN1MDM5_9FLAO</name>
<protein>
    <submittedName>
        <fullName evidence="1">DUF2851 family protein</fullName>
    </submittedName>
</protein>
<gene>
    <name evidence="1" type="ORF">GCM10009117_03220</name>
</gene>
<dbReference type="RefSeq" id="WP_343762957.1">
    <property type="nucleotide sequence ID" value="NZ_BAAAFG010000002.1"/>
</dbReference>
<dbReference type="InterPro" id="IPR021272">
    <property type="entry name" value="DUF2851"/>
</dbReference>